<name>A0A086J453_NEMA1</name>
<evidence type="ECO:0000313" key="1">
    <source>
        <dbReference type="EMBL" id="KFG26921.1"/>
    </source>
</evidence>
<gene>
    <name evidence="1" type="ORF">NESG_01077</name>
</gene>
<dbReference type="GeneID" id="77676050"/>
<keyword evidence="2" id="KW-1185">Reference proteome</keyword>
<organism evidence="1 2">
    <name type="scientific">Nematocida ausubeli (strain ATCC PRA-371 / ERTm2)</name>
    <name type="common">Nematode killer fungus</name>
    <dbReference type="NCBI Taxonomy" id="1913371"/>
    <lineage>
        <taxon>Eukaryota</taxon>
        <taxon>Fungi</taxon>
        <taxon>Fungi incertae sedis</taxon>
        <taxon>Microsporidia</taxon>
        <taxon>Nematocida</taxon>
    </lineage>
</organism>
<dbReference type="EMBL" id="AKIJ01000002">
    <property type="protein sequence ID" value="KFG26921.1"/>
    <property type="molecule type" value="Genomic_DNA"/>
</dbReference>
<dbReference type="Proteomes" id="UP000054524">
    <property type="component" value="Unassembled WGS sequence"/>
</dbReference>
<dbReference type="AlphaFoldDB" id="A0A086J453"/>
<accession>A0A086J453</accession>
<sequence length="408" mass="47240">MYKGKKFRMKYLLLTFTSIVCFADSMTYIRAIELPALSENKLNTLECAKEATERDAFDAKPIEKAAAPSLWCGCVNKKKNAEKSKKSANSKKQKDLAVLDANISSKECAGKEEKITPALESEESESCRNCKKEDTNSLDRPMNRNTIYRVRAEVHHAPILDTPRKEYRMEELYMLNEIKNNEDLAISLIQIKNKEIADIKKHQQKHMTSYNLNQMERIHTVQALSSCYNKLGNDRVSDGIDYEYKSLMQDIELLHAEINELEEIRELEDSLYQKAIDQIEHVKKTIHTSRKASMAYLVQGIKVEKAYENTLKASFELLKGSIAMENTLLLIREKEKEHLTEAEKEVAPLEELIGLHKKHLLHMERGVDILYNMIRIQKNIIFKAIERERIYLTYDKVVGECEKQLYNA</sequence>
<evidence type="ECO:0000313" key="2">
    <source>
        <dbReference type="Proteomes" id="UP000054524"/>
    </source>
</evidence>
<reference evidence="1 2" key="1">
    <citation type="journal article" date="2014" name="Genome Announc.">
        <title>Genome Sequence of the Microsporidian Species Nematocida sp1 Strain ERTm6 (ATCC PRA-372).</title>
        <authorList>
            <person name="Bakowski M.A."/>
            <person name="Priest M."/>
            <person name="Young S."/>
            <person name="Cuomo C.A."/>
            <person name="Troemel E.R."/>
        </authorList>
    </citation>
    <scope>NUCLEOTIDE SEQUENCE [LARGE SCALE GENOMIC DNA]</scope>
    <source>
        <strain evidence="1 2">ERTm6</strain>
    </source>
</reference>
<comment type="caution">
    <text evidence="1">The sequence shown here is derived from an EMBL/GenBank/DDBJ whole genome shotgun (WGS) entry which is preliminary data.</text>
</comment>
<proteinExistence type="predicted"/>
<dbReference type="RefSeq" id="XP_052905476.1">
    <property type="nucleotide sequence ID" value="XM_053048716.1"/>
</dbReference>
<dbReference type="OrthoDB" id="10352545at2759"/>
<dbReference type="HOGENOM" id="CLU_674538_0_0_1"/>
<protein>
    <submittedName>
        <fullName evidence="1">Uncharacterized protein</fullName>
    </submittedName>
</protein>